<dbReference type="EMBL" id="JABSTR010000002">
    <property type="protein sequence ID" value="KAH9364377.1"/>
    <property type="molecule type" value="Genomic_DNA"/>
</dbReference>
<evidence type="ECO:0000256" key="1">
    <source>
        <dbReference type="SAM" id="MobiDB-lite"/>
    </source>
</evidence>
<protein>
    <submittedName>
        <fullName evidence="2">Uncharacterized protein</fullName>
    </submittedName>
</protein>
<reference evidence="2 3" key="1">
    <citation type="journal article" date="2020" name="Cell">
        <title>Large-Scale Comparative Analyses of Tick Genomes Elucidate Their Genetic Diversity and Vector Capacities.</title>
        <authorList>
            <consortium name="Tick Genome and Microbiome Consortium (TIGMIC)"/>
            <person name="Jia N."/>
            <person name="Wang J."/>
            <person name="Shi W."/>
            <person name="Du L."/>
            <person name="Sun Y."/>
            <person name="Zhan W."/>
            <person name="Jiang J.F."/>
            <person name="Wang Q."/>
            <person name="Zhang B."/>
            <person name="Ji P."/>
            <person name="Bell-Sakyi L."/>
            <person name="Cui X.M."/>
            <person name="Yuan T.T."/>
            <person name="Jiang B.G."/>
            <person name="Yang W.F."/>
            <person name="Lam T.T."/>
            <person name="Chang Q.C."/>
            <person name="Ding S.J."/>
            <person name="Wang X.J."/>
            <person name="Zhu J.G."/>
            <person name="Ruan X.D."/>
            <person name="Zhao L."/>
            <person name="Wei J.T."/>
            <person name="Ye R.Z."/>
            <person name="Que T.C."/>
            <person name="Du C.H."/>
            <person name="Zhou Y.H."/>
            <person name="Cheng J.X."/>
            <person name="Dai P.F."/>
            <person name="Guo W.B."/>
            <person name="Han X.H."/>
            <person name="Huang E.J."/>
            <person name="Li L.F."/>
            <person name="Wei W."/>
            <person name="Gao Y.C."/>
            <person name="Liu J.Z."/>
            <person name="Shao H.Z."/>
            <person name="Wang X."/>
            <person name="Wang C.C."/>
            <person name="Yang T.C."/>
            <person name="Huo Q.B."/>
            <person name="Li W."/>
            <person name="Chen H.Y."/>
            <person name="Chen S.E."/>
            <person name="Zhou L.G."/>
            <person name="Ni X.B."/>
            <person name="Tian J.H."/>
            <person name="Sheng Y."/>
            <person name="Liu T."/>
            <person name="Pan Y.S."/>
            <person name="Xia L.Y."/>
            <person name="Li J."/>
            <person name="Zhao F."/>
            <person name="Cao W.C."/>
        </authorList>
    </citation>
    <scope>NUCLEOTIDE SEQUENCE [LARGE SCALE GENOMIC DNA]</scope>
    <source>
        <strain evidence="2">HaeL-2018</strain>
    </source>
</reference>
<dbReference type="AlphaFoldDB" id="A0A9J6FQ39"/>
<dbReference type="PANTHER" id="PTHR19446">
    <property type="entry name" value="REVERSE TRANSCRIPTASES"/>
    <property type="match status" value="1"/>
</dbReference>
<feature type="region of interest" description="Disordered" evidence="1">
    <location>
        <begin position="203"/>
        <end position="224"/>
    </location>
</feature>
<sequence>MARLELDLPSHVRSRVAALQAHFPFRTHEAVEKMRRTIRYKCILSDPKDRAQCAASCHADVQSEPTGSVEFSPASQPVYSHCRWVASDLYALALTELKIVRVPMINETLQKQFSSRSVSAIAQVRRTERYQDVLTLCRSNVITPPSLPPFRLARVPPLHLDTDDVHELIRDSRLGSSLASAVSQGPLSYSDICKVYKQFKVQLRSPKNKPRPPPVEVTGNKSQRRRAIYREHQRLHALGPRVLGDHLLLGGDSEAYTLPSLHSLYDTLFGGESRSMNTSLVSTVKLTVDEDLFTVTEVEHALKSLDDRAAPGPDGVTVKELKKISLQALTLIMNNWWSYAVIPLELKQSNTVFIPKCPKPDGPGDFRPLTISPVIVRLFSKLILRRLSEMSSTSTSRAFQMTVAHLPTCSYYRLLCGWPRDHPNHSLQSVWTCAKHLIRCRMLQSLRLWMLGGFLLVRKRLLKRCTLTLLRHIGRVG</sequence>
<keyword evidence="3" id="KW-1185">Reference proteome</keyword>
<dbReference type="OrthoDB" id="6772021at2759"/>
<proteinExistence type="predicted"/>
<gene>
    <name evidence="2" type="ORF">HPB48_000330</name>
</gene>
<dbReference type="Proteomes" id="UP000821853">
    <property type="component" value="Chromosome 10"/>
</dbReference>
<evidence type="ECO:0000313" key="3">
    <source>
        <dbReference type="Proteomes" id="UP000821853"/>
    </source>
</evidence>
<comment type="caution">
    <text evidence="2">The sequence shown here is derived from an EMBL/GenBank/DDBJ whole genome shotgun (WGS) entry which is preliminary data.</text>
</comment>
<accession>A0A9J6FQ39</accession>
<name>A0A9J6FQ39_HAELO</name>
<evidence type="ECO:0000313" key="2">
    <source>
        <dbReference type="EMBL" id="KAH9364377.1"/>
    </source>
</evidence>
<dbReference type="VEuPathDB" id="VectorBase:HLOH_055759"/>
<organism evidence="2 3">
    <name type="scientific">Haemaphysalis longicornis</name>
    <name type="common">Bush tick</name>
    <dbReference type="NCBI Taxonomy" id="44386"/>
    <lineage>
        <taxon>Eukaryota</taxon>
        <taxon>Metazoa</taxon>
        <taxon>Ecdysozoa</taxon>
        <taxon>Arthropoda</taxon>
        <taxon>Chelicerata</taxon>
        <taxon>Arachnida</taxon>
        <taxon>Acari</taxon>
        <taxon>Parasitiformes</taxon>
        <taxon>Ixodida</taxon>
        <taxon>Ixodoidea</taxon>
        <taxon>Ixodidae</taxon>
        <taxon>Haemaphysalinae</taxon>
        <taxon>Haemaphysalis</taxon>
    </lineage>
</organism>